<evidence type="ECO:0000256" key="2">
    <source>
        <dbReference type="ARBA" id="ARBA00022448"/>
    </source>
</evidence>
<feature type="transmembrane region" description="Helical" evidence="10">
    <location>
        <begin position="191"/>
        <end position="215"/>
    </location>
</feature>
<dbReference type="PANTHER" id="PTHR43298">
    <property type="entry name" value="MULTIDRUG RESISTANCE PROTEIN NORM-RELATED"/>
    <property type="match status" value="1"/>
</dbReference>
<keyword evidence="6 10" id="KW-1133">Transmembrane helix</keyword>
<organism evidence="11 12">
    <name type="scientific">Flammeovirga agarivorans</name>
    <dbReference type="NCBI Taxonomy" id="2726742"/>
    <lineage>
        <taxon>Bacteria</taxon>
        <taxon>Pseudomonadati</taxon>
        <taxon>Bacteroidota</taxon>
        <taxon>Cytophagia</taxon>
        <taxon>Cytophagales</taxon>
        <taxon>Flammeovirgaceae</taxon>
        <taxon>Flammeovirga</taxon>
    </lineage>
</organism>
<evidence type="ECO:0000256" key="9">
    <source>
        <dbReference type="ARBA" id="ARBA00031636"/>
    </source>
</evidence>
<dbReference type="GO" id="GO:0042910">
    <property type="term" value="F:xenobiotic transmembrane transporter activity"/>
    <property type="evidence" value="ECO:0007669"/>
    <property type="project" value="InterPro"/>
</dbReference>
<dbReference type="GO" id="GO:0005886">
    <property type="term" value="C:plasma membrane"/>
    <property type="evidence" value="ECO:0007669"/>
    <property type="project" value="UniProtKB-SubCell"/>
</dbReference>
<gene>
    <name evidence="11" type="ORF">HGP29_03415</name>
</gene>
<feature type="transmembrane region" description="Helical" evidence="10">
    <location>
        <begin position="90"/>
        <end position="112"/>
    </location>
</feature>
<dbReference type="Proteomes" id="UP000585050">
    <property type="component" value="Unassembled WGS sequence"/>
</dbReference>
<keyword evidence="3" id="KW-0050">Antiport</keyword>
<comment type="caution">
    <text evidence="11">The sequence shown here is derived from an EMBL/GenBank/DDBJ whole genome shotgun (WGS) entry which is preliminary data.</text>
</comment>
<feature type="transmembrane region" description="Helical" evidence="10">
    <location>
        <begin position="12"/>
        <end position="33"/>
    </location>
</feature>
<dbReference type="EMBL" id="JABAIL010000001">
    <property type="protein sequence ID" value="NLR90236.1"/>
    <property type="molecule type" value="Genomic_DNA"/>
</dbReference>
<dbReference type="GO" id="GO:0015297">
    <property type="term" value="F:antiporter activity"/>
    <property type="evidence" value="ECO:0007669"/>
    <property type="project" value="UniProtKB-KW"/>
</dbReference>
<dbReference type="InterPro" id="IPR002528">
    <property type="entry name" value="MATE_fam"/>
</dbReference>
<evidence type="ECO:0000256" key="8">
    <source>
        <dbReference type="ARBA" id="ARBA00023136"/>
    </source>
</evidence>
<feature type="transmembrane region" description="Helical" evidence="10">
    <location>
        <begin position="415"/>
        <end position="434"/>
    </location>
</feature>
<feature type="transmembrane region" description="Helical" evidence="10">
    <location>
        <begin position="282"/>
        <end position="300"/>
    </location>
</feature>
<keyword evidence="5 10" id="KW-0812">Transmembrane</keyword>
<dbReference type="InterPro" id="IPR048279">
    <property type="entry name" value="MdtK-like"/>
</dbReference>
<accession>A0A7X8SHB1</accession>
<evidence type="ECO:0000313" key="12">
    <source>
        <dbReference type="Proteomes" id="UP000585050"/>
    </source>
</evidence>
<feature type="transmembrane region" description="Helical" evidence="10">
    <location>
        <begin position="321"/>
        <end position="345"/>
    </location>
</feature>
<keyword evidence="7" id="KW-0406">Ion transport</keyword>
<dbReference type="Pfam" id="PF01554">
    <property type="entry name" value="MatE"/>
    <property type="match status" value="2"/>
</dbReference>
<dbReference type="InterPro" id="IPR050222">
    <property type="entry name" value="MATE_MdtK"/>
</dbReference>
<feature type="transmembrane region" description="Helical" evidence="10">
    <location>
        <begin position="390"/>
        <end position="409"/>
    </location>
</feature>
<name>A0A7X8SHB1_9BACT</name>
<sequence>MNAILNGKVSNTLTKMSLPISVGMLSTFLFQVIDTYFVGQLGGNALAALSFSSVLYFMIVGLFMGLAIGVSTLVGKLIGEQKNKIAEHTIILGLVICLLSTTVLSVLVFLFSDQLFSLLGATPEILPLVQQYLNTLLVGLPLLTTGIMAGSLLRANGNLTKPEVIMAIAGVINLILDYGFIFGHLNLPELGIQGAALATVISWVFIIVGMTVLFIQDNLIKLNYSITSISVKMLTKDIFSISIPITISNIISPFTQMFITYVLATHSAMAVAAFGVAGRVEMLSLIGIMGVSTAITPFIAQNLGAKNTVRIDKAIVFGGKAAFYLGLIVFIILFSSIGNIAQLFSEDISVVNYSIDYFNFISLSYIFYGMFLVTTAILNGLQNPGKSMKIMLIKTFVFTFPLAIIGSYFYGTTGVFVAIGLSNILGGIYAMYIMRQVIKSLNTDLKDKSIINDYKNDFVSIIRH</sequence>
<feature type="transmembrane region" description="Helical" evidence="10">
    <location>
        <begin position="132"/>
        <end position="153"/>
    </location>
</feature>
<dbReference type="AlphaFoldDB" id="A0A7X8SHB1"/>
<feature type="transmembrane region" description="Helical" evidence="10">
    <location>
        <begin position="357"/>
        <end position="378"/>
    </location>
</feature>
<protein>
    <recommendedName>
        <fullName evidence="9">Multidrug-efflux transporter</fullName>
    </recommendedName>
</protein>
<keyword evidence="8 10" id="KW-0472">Membrane</keyword>
<keyword evidence="12" id="KW-1185">Reference proteome</keyword>
<evidence type="ECO:0000256" key="5">
    <source>
        <dbReference type="ARBA" id="ARBA00022692"/>
    </source>
</evidence>
<keyword evidence="2" id="KW-0813">Transport</keyword>
<dbReference type="PANTHER" id="PTHR43298:SF2">
    <property type="entry name" value="FMN_FAD EXPORTER YEEO-RELATED"/>
    <property type="match status" value="1"/>
</dbReference>
<evidence type="ECO:0000256" key="6">
    <source>
        <dbReference type="ARBA" id="ARBA00022989"/>
    </source>
</evidence>
<evidence type="ECO:0000256" key="7">
    <source>
        <dbReference type="ARBA" id="ARBA00023065"/>
    </source>
</evidence>
<evidence type="ECO:0000256" key="1">
    <source>
        <dbReference type="ARBA" id="ARBA00004651"/>
    </source>
</evidence>
<feature type="transmembrane region" description="Helical" evidence="10">
    <location>
        <begin position="165"/>
        <end position="185"/>
    </location>
</feature>
<evidence type="ECO:0000256" key="4">
    <source>
        <dbReference type="ARBA" id="ARBA00022475"/>
    </source>
</evidence>
<keyword evidence="4" id="KW-1003">Cell membrane</keyword>
<dbReference type="PIRSF" id="PIRSF006603">
    <property type="entry name" value="DinF"/>
    <property type="match status" value="1"/>
</dbReference>
<dbReference type="GO" id="GO:0006811">
    <property type="term" value="P:monoatomic ion transport"/>
    <property type="evidence" value="ECO:0007669"/>
    <property type="project" value="UniProtKB-KW"/>
</dbReference>
<reference evidence="11 12" key="1">
    <citation type="submission" date="2020-04" db="EMBL/GenBank/DDBJ databases">
        <title>Flammeovirga sp. SR4, a novel species isolated from seawater.</title>
        <authorList>
            <person name="Wang X."/>
        </authorList>
    </citation>
    <scope>NUCLEOTIDE SEQUENCE [LARGE SCALE GENOMIC DNA]</scope>
    <source>
        <strain evidence="11 12">SR4</strain>
    </source>
</reference>
<dbReference type="NCBIfam" id="TIGR00797">
    <property type="entry name" value="matE"/>
    <property type="match status" value="1"/>
</dbReference>
<evidence type="ECO:0000313" key="11">
    <source>
        <dbReference type="EMBL" id="NLR90236.1"/>
    </source>
</evidence>
<comment type="subcellular location">
    <subcellularLocation>
        <location evidence="1">Cell membrane</location>
        <topology evidence="1">Multi-pass membrane protein</topology>
    </subcellularLocation>
</comment>
<proteinExistence type="predicted"/>
<evidence type="ECO:0000256" key="3">
    <source>
        <dbReference type="ARBA" id="ARBA00022449"/>
    </source>
</evidence>
<feature type="transmembrane region" description="Helical" evidence="10">
    <location>
        <begin position="53"/>
        <end position="78"/>
    </location>
</feature>
<evidence type="ECO:0000256" key="10">
    <source>
        <dbReference type="SAM" id="Phobius"/>
    </source>
</evidence>
<dbReference type="RefSeq" id="WP_168880944.1">
    <property type="nucleotide sequence ID" value="NZ_JABAIL010000001.1"/>
</dbReference>